<feature type="region of interest" description="Disordered" evidence="1">
    <location>
        <begin position="91"/>
        <end position="167"/>
    </location>
</feature>
<evidence type="ECO:0000256" key="1">
    <source>
        <dbReference type="SAM" id="MobiDB-lite"/>
    </source>
</evidence>
<dbReference type="Proteomes" id="UP000317909">
    <property type="component" value="Chromosome"/>
</dbReference>
<feature type="compositionally biased region" description="Polar residues" evidence="1">
    <location>
        <begin position="457"/>
        <end position="468"/>
    </location>
</feature>
<evidence type="ECO:0000313" key="3">
    <source>
        <dbReference type="Proteomes" id="UP000317909"/>
    </source>
</evidence>
<feature type="compositionally biased region" description="Basic and acidic residues" evidence="1">
    <location>
        <begin position="480"/>
        <end position="489"/>
    </location>
</feature>
<proteinExistence type="predicted"/>
<dbReference type="EMBL" id="CP036339">
    <property type="protein sequence ID" value="QDT71902.1"/>
    <property type="molecule type" value="Genomic_DNA"/>
</dbReference>
<evidence type="ECO:0000313" key="2">
    <source>
        <dbReference type="EMBL" id="QDT71902.1"/>
    </source>
</evidence>
<sequence length="489" mass="52299">MAKPKSIQLINVAGERRDARRARRLARACWLLSCLMVSVLGGCRHIDNAQVDVLESELRKQEDYIYELEEYLMEYSEKLRQARAMQCETAISPKSASNATSSGEPTLDVDTVKRPTLPMNGRNKLAPAAKPSLPAPPATTEAPPAGAAATPPETLEVEPAPPAEEINPDEMEAPALEIGPGVQASPFKKTFESAEAPLLIPDPIDYQADDDELAAGSARPNQVEEPNVADGETAAAPLLAAPQVNAERLSADHLQIRRVFAERPGPDGEAIASLLVVIETLNATDEPVGADGGASLMIMKRDESGAMRRVERWDFTPEETAAAWQSSQLGDGLHLELPLAEAQLPGGELELWARVLAADGRKLLTQIPLEPTQLVSMADFNAEESLAAKEPATPTPETRLTEPMPTDISAEDEVAVSAIAKTAAEASKPAWRASSVRLDDARVESFATTAGGPTARVASSSTESTTKPTWKRSATAGASEAKRDWAPFR</sequence>
<accession>A0A517TU61</accession>
<organism evidence="2 3">
    <name type="scientific">Lacipirellula limnantheis</name>
    <dbReference type="NCBI Taxonomy" id="2528024"/>
    <lineage>
        <taxon>Bacteria</taxon>
        <taxon>Pseudomonadati</taxon>
        <taxon>Planctomycetota</taxon>
        <taxon>Planctomycetia</taxon>
        <taxon>Pirellulales</taxon>
        <taxon>Lacipirellulaceae</taxon>
        <taxon>Lacipirellula</taxon>
    </lineage>
</organism>
<dbReference type="OrthoDB" id="282621at2"/>
<dbReference type="RefSeq" id="WP_145431518.1">
    <property type="nucleotide sequence ID" value="NZ_CP036339.1"/>
</dbReference>
<feature type="compositionally biased region" description="Low complexity" evidence="1">
    <location>
        <begin position="124"/>
        <end position="154"/>
    </location>
</feature>
<reference evidence="2 3" key="1">
    <citation type="submission" date="2019-02" db="EMBL/GenBank/DDBJ databases">
        <title>Deep-cultivation of Planctomycetes and their phenomic and genomic characterization uncovers novel biology.</title>
        <authorList>
            <person name="Wiegand S."/>
            <person name="Jogler M."/>
            <person name="Boedeker C."/>
            <person name="Pinto D."/>
            <person name="Vollmers J."/>
            <person name="Rivas-Marin E."/>
            <person name="Kohn T."/>
            <person name="Peeters S.H."/>
            <person name="Heuer A."/>
            <person name="Rast P."/>
            <person name="Oberbeckmann S."/>
            <person name="Bunk B."/>
            <person name="Jeske O."/>
            <person name="Meyerdierks A."/>
            <person name="Storesund J.E."/>
            <person name="Kallscheuer N."/>
            <person name="Luecker S."/>
            <person name="Lage O.M."/>
            <person name="Pohl T."/>
            <person name="Merkel B.J."/>
            <person name="Hornburger P."/>
            <person name="Mueller R.-W."/>
            <person name="Bruemmer F."/>
            <person name="Labrenz M."/>
            <person name="Spormann A.M."/>
            <person name="Op den Camp H."/>
            <person name="Overmann J."/>
            <person name="Amann R."/>
            <person name="Jetten M.S.M."/>
            <person name="Mascher T."/>
            <person name="Medema M.H."/>
            <person name="Devos D.P."/>
            <person name="Kaster A.-K."/>
            <person name="Ovreas L."/>
            <person name="Rohde M."/>
            <person name="Galperin M.Y."/>
            <person name="Jogler C."/>
        </authorList>
    </citation>
    <scope>NUCLEOTIDE SEQUENCE [LARGE SCALE GENOMIC DNA]</scope>
    <source>
        <strain evidence="2 3">I41</strain>
    </source>
</reference>
<feature type="region of interest" description="Disordered" evidence="1">
    <location>
        <begin position="447"/>
        <end position="489"/>
    </location>
</feature>
<keyword evidence="3" id="KW-1185">Reference proteome</keyword>
<feature type="compositionally biased region" description="Polar residues" evidence="1">
    <location>
        <begin position="92"/>
        <end position="104"/>
    </location>
</feature>
<gene>
    <name evidence="2" type="ORF">I41_10640</name>
</gene>
<dbReference type="KEGG" id="llh:I41_10640"/>
<name>A0A517TU61_9BACT</name>
<dbReference type="AlphaFoldDB" id="A0A517TU61"/>
<protein>
    <submittedName>
        <fullName evidence="2">Uncharacterized protein</fullName>
    </submittedName>
</protein>